<feature type="region of interest" description="Disordered" evidence="1">
    <location>
        <begin position="603"/>
        <end position="638"/>
    </location>
</feature>
<dbReference type="InterPro" id="IPR027417">
    <property type="entry name" value="P-loop_NTPase"/>
</dbReference>
<keyword evidence="2" id="KW-0472">Membrane</keyword>
<dbReference type="AlphaFoldDB" id="A0A210QDS1"/>
<evidence type="ECO:0000313" key="4">
    <source>
        <dbReference type="EMBL" id="OWF46821.1"/>
    </source>
</evidence>
<keyword evidence="2" id="KW-0812">Transmembrane</keyword>
<dbReference type="OrthoDB" id="6042110at2759"/>
<dbReference type="SMART" id="SM00034">
    <property type="entry name" value="CLECT"/>
    <property type="match status" value="3"/>
</dbReference>
<reference evidence="4 5" key="1">
    <citation type="journal article" date="2017" name="Nat. Ecol. Evol.">
        <title>Scallop genome provides insights into evolution of bilaterian karyotype and development.</title>
        <authorList>
            <person name="Wang S."/>
            <person name="Zhang J."/>
            <person name="Jiao W."/>
            <person name="Li J."/>
            <person name="Xun X."/>
            <person name="Sun Y."/>
            <person name="Guo X."/>
            <person name="Huan P."/>
            <person name="Dong B."/>
            <person name="Zhang L."/>
            <person name="Hu X."/>
            <person name="Sun X."/>
            <person name="Wang J."/>
            <person name="Zhao C."/>
            <person name="Wang Y."/>
            <person name="Wang D."/>
            <person name="Huang X."/>
            <person name="Wang R."/>
            <person name="Lv J."/>
            <person name="Li Y."/>
            <person name="Zhang Z."/>
            <person name="Liu B."/>
            <person name="Lu W."/>
            <person name="Hui Y."/>
            <person name="Liang J."/>
            <person name="Zhou Z."/>
            <person name="Hou R."/>
            <person name="Li X."/>
            <person name="Liu Y."/>
            <person name="Li H."/>
            <person name="Ning X."/>
            <person name="Lin Y."/>
            <person name="Zhao L."/>
            <person name="Xing Q."/>
            <person name="Dou J."/>
            <person name="Li Y."/>
            <person name="Mao J."/>
            <person name="Guo H."/>
            <person name="Dou H."/>
            <person name="Li T."/>
            <person name="Mu C."/>
            <person name="Jiang W."/>
            <person name="Fu Q."/>
            <person name="Fu X."/>
            <person name="Miao Y."/>
            <person name="Liu J."/>
            <person name="Yu Q."/>
            <person name="Li R."/>
            <person name="Liao H."/>
            <person name="Li X."/>
            <person name="Kong Y."/>
            <person name="Jiang Z."/>
            <person name="Chourrout D."/>
            <person name="Li R."/>
            <person name="Bao Z."/>
        </authorList>
    </citation>
    <scope>NUCLEOTIDE SEQUENCE [LARGE SCALE GENOMIC DNA]</scope>
    <source>
        <strain evidence="4 5">PY_sf001</strain>
    </source>
</reference>
<feature type="domain" description="C-type lectin" evidence="3">
    <location>
        <begin position="223"/>
        <end position="350"/>
    </location>
</feature>
<dbReference type="Gene3D" id="3.10.100.10">
    <property type="entry name" value="Mannose-Binding Protein A, subunit A"/>
    <property type="match status" value="3"/>
</dbReference>
<dbReference type="EMBL" id="NEDP02004076">
    <property type="protein sequence ID" value="OWF46821.1"/>
    <property type="molecule type" value="Genomic_DNA"/>
</dbReference>
<organism evidence="4 5">
    <name type="scientific">Mizuhopecten yessoensis</name>
    <name type="common">Japanese scallop</name>
    <name type="synonym">Patinopecten yessoensis</name>
    <dbReference type="NCBI Taxonomy" id="6573"/>
    <lineage>
        <taxon>Eukaryota</taxon>
        <taxon>Metazoa</taxon>
        <taxon>Spiralia</taxon>
        <taxon>Lophotrochozoa</taxon>
        <taxon>Mollusca</taxon>
        <taxon>Bivalvia</taxon>
        <taxon>Autobranchia</taxon>
        <taxon>Pteriomorphia</taxon>
        <taxon>Pectinida</taxon>
        <taxon>Pectinoidea</taxon>
        <taxon>Pectinidae</taxon>
        <taxon>Mizuhopecten</taxon>
    </lineage>
</organism>
<comment type="caution">
    <text evidence="4">The sequence shown here is derived from an EMBL/GenBank/DDBJ whole genome shotgun (WGS) entry which is preliminary data.</text>
</comment>
<evidence type="ECO:0000313" key="5">
    <source>
        <dbReference type="Proteomes" id="UP000242188"/>
    </source>
</evidence>
<dbReference type="InterPro" id="IPR001304">
    <property type="entry name" value="C-type_lectin-like"/>
</dbReference>
<feature type="domain" description="C-type lectin" evidence="3">
    <location>
        <begin position="355"/>
        <end position="475"/>
    </location>
</feature>
<dbReference type="SUPFAM" id="SSF52540">
    <property type="entry name" value="P-loop containing nucleoside triphosphate hydrolases"/>
    <property type="match status" value="1"/>
</dbReference>
<dbReference type="PANTHER" id="PTHR22801">
    <property type="entry name" value="LITHOSTATHINE"/>
    <property type="match status" value="1"/>
</dbReference>
<feature type="transmembrane region" description="Helical" evidence="2">
    <location>
        <begin position="702"/>
        <end position="732"/>
    </location>
</feature>
<dbReference type="InterPro" id="IPR016187">
    <property type="entry name" value="CTDL_fold"/>
</dbReference>
<dbReference type="Gene3D" id="3.40.50.300">
    <property type="entry name" value="P-loop containing nucleotide triphosphate hydrolases"/>
    <property type="match status" value="1"/>
</dbReference>
<protein>
    <submittedName>
        <fullName evidence="4">Low affinity immunoglobulin epsilon Fc receptor</fullName>
    </submittedName>
</protein>
<keyword evidence="5" id="KW-1185">Reference proteome</keyword>
<dbReference type="PROSITE" id="PS50041">
    <property type="entry name" value="C_TYPE_LECTIN_2"/>
    <property type="match status" value="3"/>
</dbReference>
<dbReference type="InterPro" id="IPR016186">
    <property type="entry name" value="C-type_lectin-like/link_sf"/>
</dbReference>
<keyword evidence="4" id="KW-0675">Receptor</keyword>
<evidence type="ECO:0000259" key="3">
    <source>
        <dbReference type="PROSITE" id="PS50041"/>
    </source>
</evidence>
<dbReference type="InterPro" id="IPR050801">
    <property type="entry name" value="Ca-Dep_Lectins_ImmuneDev"/>
</dbReference>
<evidence type="ECO:0000256" key="1">
    <source>
        <dbReference type="SAM" id="MobiDB-lite"/>
    </source>
</evidence>
<dbReference type="CDD" id="cd00037">
    <property type="entry name" value="CLECT"/>
    <property type="match status" value="3"/>
</dbReference>
<dbReference type="SUPFAM" id="SSF56436">
    <property type="entry name" value="C-type lectin-like"/>
    <property type="match status" value="3"/>
</dbReference>
<keyword evidence="2" id="KW-1133">Transmembrane helix</keyword>
<sequence length="737" mass="82416">MEDTILQERTQMIDQPKETVVPSARETEDAILQERTDLIAQLKETVGPSGIGNGSPPLNIVFVGAPGCGKSSFINSFAASVADECWREYACSGRRGGGVTHQNTVRIQSVVATNYGTSPSVRDYSLPTLIDLTGFENQDEEITKEVLRLIFYGKLRNASNLNSVYRFGKTFGVWALRLWYGVLCTENHFKVDRVVIVASANEEVPEGLFNGVMEVVRPTDDVYNRGCILAMKSPFFFTDGGDWSAGTNFCEVNYGRMLTIDSQTKYDFVMAMDRQFHKSLILTNNIYIGLFTEKNDCTDYVWTDGKPLNWSKWDLSHNQPRDCASKQCIFLKYGLFRTGLCSENKIAACEYGEFLHNSSLFITSRIMPWRVGYMMCSWIGGRLVVIDDQKKQDQITLKIRDHSGANVSVDTHYWIGLITPTTSCDNLTWVDGTAVGWENFIQTSECGVTKCVVWNQQRNGWLTSVCDDYHEAICEYGYDHMENFFFGEGFKTASGADSQCKQNGGILATVDTTKQYIQALVMLSIHLYISAWVGLRADSYDCKNYKWTNGNPLGWVNWSPGEPNNCAKQFCVRLTENGLGTSHCYNYETVALCVKVNSTTTQSTNSVTARPAEKPTTTTEKPTTTTEKPTTTAEKPTTTDAITANVSCDCCTRTRTNVTQPSHAELLEVIIQLKAALSVNKNNTSTYRRKLVSVYESRPSSMVMGGVACIIMSVVISWVVVPDFLTLFVFLFKRASR</sequence>
<dbReference type="Pfam" id="PF00059">
    <property type="entry name" value="Lectin_C"/>
    <property type="match status" value="3"/>
</dbReference>
<feature type="domain" description="C-type lectin" evidence="3">
    <location>
        <begin position="484"/>
        <end position="584"/>
    </location>
</feature>
<evidence type="ECO:0000256" key="2">
    <source>
        <dbReference type="SAM" id="Phobius"/>
    </source>
</evidence>
<proteinExistence type="predicted"/>
<gene>
    <name evidence="4" type="ORF">KP79_PYT22261</name>
</gene>
<dbReference type="Proteomes" id="UP000242188">
    <property type="component" value="Unassembled WGS sequence"/>
</dbReference>
<dbReference type="PANTHER" id="PTHR22801:SF63">
    <property type="entry name" value="C-TYPE LECTIN DOMAIN-CONTAINING PROTEIN"/>
    <property type="match status" value="1"/>
</dbReference>
<accession>A0A210QDS1</accession>
<name>A0A210QDS1_MIZYE</name>